<evidence type="ECO:0000313" key="2">
    <source>
        <dbReference type="Proteomes" id="UP000184335"/>
    </source>
</evidence>
<dbReference type="Proteomes" id="UP000184335">
    <property type="component" value="Unassembled WGS sequence"/>
</dbReference>
<gene>
    <name evidence="1" type="ORF">SAMN05443429_101408</name>
</gene>
<reference evidence="1 2" key="1">
    <citation type="submission" date="2016-11" db="EMBL/GenBank/DDBJ databases">
        <authorList>
            <person name="Jaros S."/>
            <person name="Januszkiewicz K."/>
            <person name="Wedrychowicz H."/>
        </authorList>
    </citation>
    <scope>NUCLEOTIDE SEQUENCE [LARGE SCALE GENOMIC DNA]</scope>
    <source>
        <strain evidence="1 2">DSM 25479</strain>
    </source>
</reference>
<proteinExistence type="predicted"/>
<dbReference type="RefSeq" id="WP_073177799.1">
    <property type="nucleotide sequence ID" value="NZ_FQYI01000001.1"/>
</dbReference>
<sequence length="274" mass="32747">MSLIIFDSIVNGFKLGDTYPFIDKQDNLFFEFDKNNSNRLITVYSKDLCEFYLNDIKIDIENFWQFLKKERKSTLIEDFKTYKSYIFTNFNIIVNFDESRKFFSQILIYDSTLKSFYEDGVETVENYETKKNLTLDSNLTFLPYKSFGKFIFGTSIKDFEEKLLLSSNEVIYDGKKIFEIDGLIFKFIDNKLSEIFYDKKINSKITILLNNKSLLDDSEILELMKNNHFIQRRDGRIVFNELGFSIDSSHEEYYFFSNHLTPYWSNIHRPLTSW</sequence>
<dbReference type="OrthoDB" id="1150753at2"/>
<accession>A0A1M6AT55</accession>
<dbReference type="EMBL" id="FQYI01000001">
    <property type="protein sequence ID" value="SHI39655.1"/>
    <property type="molecule type" value="Genomic_DNA"/>
</dbReference>
<keyword evidence="2" id="KW-1185">Reference proteome</keyword>
<evidence type="ECO:0000313" key="1">
    <source>
        <dbReference type="EMBL" id="SHI39655.1"/>
    </source>
</evidence>
<organism evidence="1 2">
    <name type="scientific">Cruoricaptor ignavus</name>
    <dbReference type="NCBI Taxonomy" id="1118202"/>
    <lineage>
        <taxon>Bacteria</taxon>
        <taxon>Pseudomonadati</taxon>
        <taxon>Bacteroidota</taxon>
        <taxon>Flavobacteriia</taxon>
        <taxon>Flavobacteriales</taxon>
        <taxon>Weeksellaceae</taxon>
        <taxon>Cruoricaptor</taxon>
    </lineage>
</organism>
<protein>
    <submittedName>
        <fullName evidence="1">Uncharacterized protein</fullName>
    </submittedName>
</protein>
<dbReference type="AlphaFoldDB" id="A0A1M6AT55"/>
<name>A0A1M6AT55_9FLAO</name>